<keyword evidence="4" id="KW-0862">Zinc</keyword>
<dbReference type="SUPFAM" id="SSF53098">
    <property type="entry name" value="Ribonuclease H-like"/>
    <property type="match status" value="1"/>
</dbReference>
<feature type="region of interest" description="Disordered" evidence="7">
    <location>
        <begin position="77"/>
        <end position="97"/>
    </location>
</feature>
<evidence type="ECO:0000256" key="6">
    <source>
        <dbReference type="SAM" id="Coils"/>
    </source>
</evidence>
<sequence length="746" mass="85045">MASESHPILRRTRGLPRRDYNALHNGLVPSSSEQSEESIGEVESPFSPEPSLPVHTDETLQSKRCYSLVSSSPSPLDSAFLESSGDTASPLPSKRRKTKSYSSWSVEHFWTTDLDSTWCRRDGPPKKDRLLVCKHCNWSSRDSARYGSTSNLLVHLQTKHHIKSETGSIFLPAAEGNIDRFLETPRRKAGVEEMLIRWVIQTRQPFTIVEHPAFKALIEATGASLPIKTADTLSNRIKEEFHSHRAYVKDELKRSSRTLALSLDVWTSENQIPIMGIIGHWISPEFEKRDELLEFTEINGPHSGENLAEVVLKMLDELDIAPKLLTITGDNAGNNGTLCDSLHDQLLKKYDNDDDRFRIRPLMRFRGRQSFIPCLAHILNLICKNVLASLKAGSAREAKAILDDMAIHVSPAFNSLHSTKGAIMKIRLLTLWIARSPQRRQNWKEISPSKQVGYDVDTRWNSTYIMIQDALRLQTELGQFVRIHPEVQALQLTDSDWSTLQQVAKILKPFWDHTNSVSKTCPTIVESLPIYWSLDDLLNDVQNAEGDFEDVSIEIRNAVERGIQKMNKFARKMDDNLLYYVASVLDPRIKSSLIVSQMSEQDSALIVSQVREFLKKEYPQEPFVSREANHTRPPGMSETMWRTLCKVQPSKEASLSDVDEYLDSPPVNWSHHMIGDADAEWVLKWWKANAFNFPLMAKAARDYLSIPSAEVGVEREFSNARNILGLRRHRLNAETMRWLMLLREKS</sequence>
<organism evidence="9 10">
    <name type="scientific">Penicillium frequentans</name>
    <dbReference type="NCBI Taxonomy" id="3151616"/>
    <lineage>
        <taxon>Eukaryota</taxon>
        <taxon>Fungi</taxon>
        <taxon>Dikarya</taxon>
        <taxon>Ascomycota</taxon>
        <taxon>Pezizomycotina</taxon>
        <taxon>Eurotiomycetes</taxon>
        <taxon>Eurotiomycetidae</taxon>
        <taxon>Eurotiales</taxon>
        <taxon>Aspergillaceae</taxon>
        <taxon>Penicillium</taxon>
    </lineage>
</organism>
<comment type="subcellular location">
    <subcellularLocation>
        <location evidence="1">Nucleus</location>
    </subcellularLocation>
</comment>
<dbReference type="PANTHER" id="PTHR46481">
    <property type="entry name" value="ZINC FINGER BED DOMAIN-CONTAINING PROTEIN 4"/>
    <property type="match status" value="1"/>
</dbReference>
<dbReference type="GO" id="GO:0005634">
    <property type="term" value="C:nucleus"/>
    <property type="evidence" value="ECO:0007669"/>
    <property type="project" value="UniProtKB-SubCell"/>
</dbReference>
<dbReference type="AlphaFoldDB" id="A0AAD6CXQ3"/>
<dbReference type="GO" id="GO:0008270">
    <property type="term" value="F:zinc ion binding"/>
    <property type="evidence" value="ECO:0007669"/>
    <property type="project" value="UniProtKB-KW"/>
</dbReference>
<dbReference type="InterPro" id="IPR008906">
    <property type="entry name" value="HATC_C_dom"/>
</dbReference>
<dbReference type="InterPro" id="IPR012337">
    <property type="entry name" value="RNaseH-like_sf"/>
</dbReference>
<keyword evidence="2" id="KW-0479">Metal-binding</keyword>
<feature type="region of interest" description="Disordered" evidence="7">
    <location>
        <begin position="1"/>
        <end position="57"/>
    </location>
</feature>
<keyword evidence="3" id="KW-0863">Zinc-finger</keyword>
<evidence type="ECO:0000256" key="4">
    <source>
        <dbReference type="ARBA" id="ARBA00022833"/>
    </source>
</evidence>
<evidence type="ECO:0000256" key="2">
    <source>
        <dbReference type="ARBA" id="ARBA00022723"/>
    </source>
</evidence>
<evidence type="ECO:0000313" key="10">
    <source>
        <dbReference type="Proteomes" id="UP001220324"/>
    </source>
</evidence>
<proteinExistence type="predicted"/>
<accession>A0AAD6CXQ3</accession>
<comment type="caution">
    <text evidence="9">The sequence shown here is derived from an EMBL/GenBank/DDBJ whole genome shotgun (WGS) entry which is preliminary data.</text>
</comment>
<protein>
    <recommendedName>
        <fullName evidence="8">HAT C-terminal dimerisation domain-containing protein</fullName>
    </recommendedName>
</protein>
<feature type="coiled-coil region" evidence="6">
    <location>
        <begin position="534"/>
        <end position="561"/>
    </location>
</feature>
<feature type="domain" description="HAT C-terminal dimerisation" evidence="8">
    <location>
        <begin position="658"/>
        <end position="744"/>
    </location>
</feature>
<keyword evidence="6" id="KW-0175">Coiled coil</keyword>
<dbReference type="SUPFAM" id="SSF140996">
    <property type="entry name" value="Hermes dimerisation domain"/>
    <property type="match status" value="1"/>
</dbReference>
<evidence type="ECO:0000256" key="1">
    <source>
        <dbReference type="ARBA" id="ARBA00004123"/>
    </source>
</evidence>
<dbReference type="EMBL" id="JAQIZZ010000004">
    <property type="protein sequence ID" value="KAJ5544026.1"/>
    <property type="molecule type" value="Genomic_DNA"/>
</dbReference>
<name>A0AAD6CXQ3_9EURO</name>
<evidence type="ECO:0000259" key="8">
    <source>
        <dbReference type="Pfam" id="PF05699"/>
    </source>
</evidence>
<evidence type="ECO:0000256" key="3">
    <source>
        <dbReference type="ARBA" id="ARBA00022771"/>
    </source>
</evidence>
<dbReference type="InterPro" id="IPR052035">
    <property type="entry name" value="ZnF_BED_domain_contain"/>
</dbReference>
<gene>
    <name evidence="9" type="ORF">N7494_005305</name>
</gene>
<keyword evidence="5" id="KW-0539">Nucleus</keyword>
<evidence type="ECO:0000313" key="9">
    <source>
        <dbReference type="EMBL" id="KAJ5544026.1"/>
    </source>
</evidence>
<dbReference type="Pfam" id="PF05699">
    <property type="entry name" value="Dimer_Tnp_hAT"/>
    <property type="match status" value="1"/>
</dbReference>
<evidence type="ECO:0000256" key="7">
    <source>
        <dbReference type="SAM" id="MobiDB-lite"/>
    </source>
</evidence>
<dbReference type="PANTHER" id="PTHR46481:SF10">
    <property type="entry name" value="ZINC FINGER BED DOMAIN-CONTAINING PROTEIN 39"/>
    <property type="match status" value="1"/>
</dbReference>
<reference evidence="9 10" key="1">
    <citation type="journal article" date="2023" name="IMA Fungus">
        <title>Comparative genomic study of the Penicillium genus elucidates a diverse pangenome and 15 lateral gene transfer events.</title>
        <authorList>
            <person name="Petersen C."/>
            <person name="Sorensen T."/>
            <person name="Nielsen M.R."/>
            <person name="Sondergaard T.E."/>
            <person name="Sorensen J.L."/>
            <person name="Fitzpatrick D.A."/>
            <person name="Frisvad J.C."/>
            <person name="Nielsen K.L."/>
        </authorList>
    </citation>
    <scope>NUCLEOTIDE SEQUENCE [LARGE SCALE GENOMIC DNA]</scope>
    <source>
        <strain evidence="9 10">IBT 35679</strain>
    </source>
</reference>
<dbReference type="Proteomes" id="UP001220324">
    <property type="component" value="Unassembled WGS sequence"/>
</dbReference>
<evidence type="ECO:0000256" key="5">
    <source>
        <dbReference type="ARBA" id="ARBA00023242"/>
    </source>
</evidence>
<keyword evidence="10" id="KW-1185">Reference proteome</keyword>
<dbReference type="GO" id="GO:0046983">
    <property type="term" value="F:protein dimerization activity"/>
    <property type="evidence" value="ECO:0007669"/>
    <property type="project" value="InterPro"/>
</dbReference>